<dbReference type="InterPro" id="IPR029063">
    <property type="entry name" value="SAM-dependent_MTases_sf"/>
</dbReference>
<feature type="domain" description="Methyltransferase" evidence="10">
    <location>
        <begin position="46"/>
        <end position="159"/>
    </location>
</feature>
<dbReference type="GO" id="GO:0032259">
    <property type="term" value="P:methylation"/>
    <property type="evidence" value="ECO:0007669"/>
    <property type="project" value="UniProtKB-KW"/>
</dbReference>
<keyword evidence="12" id="KW-1185">Reference proteome</keyword>
<accession>A8M9S1</accession>
<name>A8M9S1_CALMQ</name>
<evidence type="ECO:0000256" key="5">
    <source>
        <dbReference type="ARBA" id="ARBA00034521"/>
    </source>
</evidence>
<evidence type="ECO:0000256" key="8">
    <source>
        <dbReference type="ARBA" id="ARBA00047943"/>
    </source>
</evidence>
<dbReference type="GeneID" id="5710405"/>
<dbReference type="PANTHER" id="PTHR43675">
    <property type="entry name" value="ARSENITE METHYLTRANSFERASE"/>
    <property type="match status" value="1"/>
</dbReference>
<dbReference type="SUPFAM" id="SSF53335">
    <property type="entry name" value="S-adenosyl-L-methionine-dependent methyltransferases"/>
    <property type="match status" value="1"/>
</dbReference>
<evidence type="ECO:0000256" key="3">
    <source>
        <dbReference type="ARBA" id="ARBA00022691"/>
    </source>
</evidence>
<reference evidence="11 12" key="1">
    <citation type="submission" date="2007-10" db="EMBL/GenBank/DDBJ databases">
        <title>Complete sequence of Caldivirga maquilingensis IC-167.</title>
        <authorList>
            <consortium name="US DOE Joint Genome Institute"/>
            <person name="Copeland A."/>
            <person name="Lucas S."/>
            <person name="Lapidus A."/>
            <person name="Barry K."/>
            <person name="Glavina del Rio T."/>
            <person name="Dalin E."/>
            <person name="Tice H."/>
            <person name="Pitluck S."/>
            <person name="Saunders E."/>
            <person name="Brettin T."/>
            <person name="Bruce D."/>
            <person name="Detter J.C."/>
            <person name="Han C."/>
            <person name="Schmutz J."/>
            <person name="Larimer F."/>
            <person name="Land M."/>
            <person name="Hauser L."/>
            <person name="Kyrpides N."/>
            <person name="Ivanova N."/>
            <person name="Biddle J.F."/>
            <person name="Zhang Z."/>
            <person name="Fitz-Gibbon S.T."/>
            <person name="Lowe T.M."/>
            <person name="Saltikov C."/>
            <person name="House C.H."/>
            <person name="Richardson P."/>
        </authorList>
    </citation>
    <scope>NUCLEOTIDE SEQUENCE [LARGE SCALE GENOMIC DNA]</scope>
    <source>
        <strain evidence="12">ATCC 700844 / DSM 13496 / JCM 10307 / IC-167</strain>
    </source>
</reference>
<comment type="similarity">
    <text evidence="4">Belongs to the methyltransferase superfamily. Arsenite methyltransferase family.</text>
</comment>
<dbReference type="AlphaFoldDB" id="A8M9S1"/>
<protein>
    <recommendedName>
        <fullName evidence="6">Arsenite methyltransferase</fullName>
        <ecNumber evidence="5">2.1.1.137</ecNumber>
    </recommendedName>
</protein>
<dbReference type="OrthoDB" id="1018at2157"/>
<evidence type="ECO:0000256" key="1">
    <source>
        <dbReference type="ARBA" id="ARBA00022603"/>
    </source>
</evidence>
<dbReference type="HOGENOM" id="CLU_069129_1_1_2"/>
<dbReference type="Pfam" id="PF13847">
    <property type="entry name" value="Methyltransf_31"/>
    <property type="match status" value="1"/>
</dbReference>
<comment type="catalytic activity">
    <reaction evidence="9">
        <text>arsenic triglutathione + 3 [thioredoxin]-dithiol + 3 S-adenosyl-L-methionine = trimethylarsine + 3 [thioredoxin]-disulfide + 3 glutathione + 3 S-adenosyl-L-homocysteine + 3 H(+)</text>
        <dbReference type="Rhea" id="RHEA:69432"/>
        <dbReference type="Rhea" id="RHEA-COMP:10698"/>
        <dbReference type="Rhea" id="RHEA-COMP:10700"/>
        <dbReference type="ChEBI" id="CHEBI:15378"/>
        <dbReference type="ChEBI" id="CHEBI:27130"/>
        <dbReference type="ChEBI" id="CHEBI:29950"/>
        <dbReference type="ChEBI" id="CHEBI:50058"/>
        <dbReference type="ChEBI" id="CHEBI:57856"/>
        <dbReference type="ChEBI" id="CHEBI:57925"/>
        <dbReference type="ChEBI" id="CHEBI:59789"/>
        <dbReference type="ChEBI" id="CHEBI:183640"/>
        <dbReference type="EC" id="2.1.1.137"/>
    </reaction>
</comment>
<sequence>MEWVKEFFIRNAELYVRVLSSEAMLREGEDTAVKLSDYLSRRGLRNCKILDVGSGVGRVAIPLAKLGFKVIGIDISQDFINEAIKRATREGVNDNVVFLLGDARELSSVIRHYAPFNVTLFMFTTVIGYYDYETDLSILRQVHDVSGPGSLLIIDTVDKEYYINNAGKSIVNEIGDHLIIQRFKLDQELKNVKVYWSYYIRDKDKYTLKLITNTQLSLRIYSISELRELASRAGWNLIEAYSDIGETPYKPGGRLLAVFAYA</sequence>
<dbReference type="Gene3D" id="3.40.50.150">
    <property type="entry name" value="Vaccinia Virus protein VP39"/>
    <property type="match status" value="1"/>
</dbReference>
<dbReference type="Gene3D" id="2.20.25.110">
    <property type="entry name" value="S-adenosyl-L-methionine-dependent methyltransferases"/>
    <property type="match status" value="1"/>
</dbReference>
<keyword evidence="1 11" id="KW-0489">Methyltransferase</keyword>
<dbReference type="KEGG" id="cma:Cmaq_0098"/>
<dbReference type="PANTHER" id="PTHR43675:SF8">
    <property type="entry name" value="ARSENITE METHYLTRANSFERASE"/>
    <property type="match status" value="1"/>
</dbReference>
<gene>
    <name evidence="11" type="ordered locus">Cmaq_0098</name>
</gene>
<keyword evidence="2 11" id="KW-0808">Transferase</keyword>
<dbReference type="InterPro" id="IPR025714">
    <property type="entry name" value="Methyltranfer_dom"/>
</dbReference>
<dbReference type="CDD" id="cd02440">
    <property type="entry name" value="AdoMet_MTases"/>
    <property type="match status" value="1"/>
</dbReference>
<evidence type="ECO:0000259" key="10">
    <source>
        <dbReference type="Pfam" id="PF13847"/>
    </source>
</evidence>
<dbReference type="GO" id="GO:0030791">
    <property type="term" value="F:arsenite methyltransferase activity"/>
    <property type="evidence" value="ECO:0007669"/>
    <property type="project" value="UniProtKB-EC"/>
</dbReference>
<keyword evidence="3" id="KW-0949">S-adenosyl-L-methionine</keyword>
<evidence type="ECO:0000313" key="12">
    <source>
        <dbReference type="Proteomes" id="UP000001137"/>
    </source>
</evidence>
<dbReference type="STRING" id="397948.Cmaq_0098"/>
<comment type="catalytic activity">
    <reaction evidence="8">
        <text>arsenic triglutathione + 2 [thioredoxin]-dithiol + 2 S-adenosyl-L-methionine + H2O = dimethylarsinous acid + 2 [thioredoxin]-disulfide + 3 glutathione + 2 S-adenosyl-L-homocysteine + 2 H(+)</text>
        <dbReference type="Rhea" id="RHEA:69464"/>
        <dbReference type="Rhea" id="RHEA-COMP:10698"/>
        <dbReference type="Rhea" id="RHEA-COMP:10700"/>
        <dbReference type="ChEBI" id="CHEBI:15377"/>
        <dbReference type="ChEBI" id="CHEBI:15378"/>
        <dbReference type="ChEBI" id="CHEBI:23808"/>
        <dbReference type="ChEBI" id="CHEBI:29950"/>
        <dbReference type="ChEBI" id="CHEBI:50058"/>
        <dbReference type="ChEBI" id="CHEBI:57856"/>
        <dbReference type="ChEBI" id="CHEBI:57925"/>
        <dbReference type="ChEBI" id="CHEBI:59789"/>
        <dbReference type="ChEBI" id="CHEBI:183640"/>
        <dbReference type="EC" id="2.1.1.137"/>
    </reaction>
</comment>
<evidence type="ECO:0000313" key="11">
    <source>
        <dbReference type="EMBL" id="ABW00952.1"/>
    </source>
</evidence>
<evidence type="ECO:0000256" key="2">
    <source>
        <dbReference type="ARBA" id="ARBA00022679"/>
    </source>
</evidence>
<evidence type="ECO:0000256" key="7">
    <source>
        <dbReference type="ARBA" id="ARBA00047941"/>
    </source>
</evidence>
<evidence type="ECO:0000256" key="6">
    <source>
        <dbReference type="ARBA" id="ARBA00034545"/>
    </source>
</evidence>
<dbReference type="RefSeq" id="WP_012185172.1">
    <property type="nucleotide sequence ID" value="NC_009954.1"/>
</dbReference>
<comment type="catalytic activity">
    <reaction evidence="7">
        <text>arsenic triglutathione + [thioredoxin]-dithiol + S-adenosyl-L-methionine + 2 H2O = methylarsonous acid + [thioredoxin]-disulfide + 3 glutathione + S-adenosyl-L-homocysteine + H(+)</text>
        <dbReference type="Rhea" id="RHEA:69460"/>
        <dbReference type="Rhea" id="RHEA-COMP:10698"/>
        <dbReference type="Rhea" id="RHEA-COMP:10700"/>
        <dbReference type="ChEBI" id="CHEBI:15377"/>
        <dbReference type="ChEBI" id="CHEBI:15378"/>
        <dbReference type="ChEBI" id="CHEBI:17826"/>
        <dbReference type="ChEBI" id="CHEBI:29950"/>
        <dbReference type="ChEBI" id="CHEBI:50058"/>
        <dbReference type="ChEBI" id="CHEBI:57856"/>
        <dbReference type="ChEBI" id="CHEBI:57925"/>
        <dbReference type="ChEBI" id="CHEBI:59789"/>
        <dbReference type="ChEBI" id="CHEBI:183640"/>
        <dbReference type="EC" id="2.1.1.137"/>
    </reaction>
</comment>
<dbReference type="Proteomes" id="UP000001137">
    <property type="component" value="Chromosome"/>
</dbReference>
<dbReference type="EC" id="2.1.1.137" evidence="5"/>
<dbReference type="eggNOG" id="arCOG01791">
    <property type="taxonomic scope" value="Archaea"/>
</dbReference>
<organism evidence="11 12">
    <name type="scientific">Caldivirga maquilingensis (strain ATCC 700844 / DSM 13496 / JCM 10307 / IC-167)</name>
    <dbReference type="NCBI Taxonomy" id="397948"/>
    <lineage>
        <taxon>Archaea</taxon>
        <taxon>Thermoproteota</taxon>
        <taxon>Thermoprotei</taxon>
        <taxon>Thermoproteales</taxon>
        <taxon>Thermoproteaceae</taxon>
        <taxon>Caldivirga</taxon>
    </lineage>
</organism>
<evidence type="ECO:0000256" key="9">
    <source>
        <dbReference type="ARBA" id="ARBA00048428"/>
    </source>
</evidence>
<proteinExistence type="inferred from homology"/>
<dbReference type="EMBL" id="CP000852">
    <property type="protein sequence ID" value="ABW00952.1"/>
    <property type="molecule type" value="Genomic_DNA"/>
</dbReference>
<dbReference type="InterPro" id="IPR026669">
    <property type="entry name" value="Arsenite_MeTrfase-like"/>
</dbReference>
<evidence type="ECO:0000256" key="4">
    <source>
        <dbReference type="ARBA" id="ARBA00034487"/>
    </source>
</evidence>